<dbReference type="AlphaFoldDB" id="A0A433MN72"/>
<comment type="caution">
    <text evidence="2">The sequence shown here is derived from an EMBL/GenBank/DDBJ whole genome shotgun (WGS) entry which is preliminary data.</text>
</comment>
<name>A0A433MN72_9BURK</name>
<dbReference type="OrthoDB" id="5325135at2"/>
<reference evidence="2 3" key="1">
    <citation type="submission" date="2018-12" db="EMBL/GenBank/DDBJ databases">
        <title>The genome sequences of Variovorax guangxiensis DSM 27352.</title>
        <authorList>
            <person name="Gao J."/>
            <person name="Sun J."/>
        </authorList>
    </citation>
    <scope>NUCLEOTIDE SEQUENCE [LARGE SCALE GENOMIC DNA]</scope>
    <source>
        <strain evidence="2 3">DSM 27352</strain>
    </source>
</reference>
<evidence type="ECO:0000313" key="3">
    <source>
        <dbReference type="Proteomes" id="UP000281118"/>
    </source>
</evidence>
<sequence length="64" mass="6684">MLSSIARFLRDEEGATAIEYGIIAGLISVAIVAVLAGEDGLGKRLAKVFQDITDKLTSTKSGTT</sequence>
<keyword evidence="1" id="KW-0472">Membrane</keyword>
<feature type="transmembrane region" description="Helical" evidence="1">
    <location>
        <begin position="20"/>
        <end position="37"/>
    </location>
</feature>
<protein>
    <submittedName>
        <fullName evidence="2">Flp family type IVb pilin</fullName>
    </submittedName>
</protein>
<evidence type="ECO:0000313" key="2">
    <source>
        <dbReference type="EMBL" id="RUR69436.1"/>
    </source>
</evidence>
<proteinExistence type="predicted"/>
<dbReference type="Pfam" id="PF04964">
    <property type="entry name" value="Flp_Fap"/>
    <property type="match status" value="1"/>
</dbReference>
<keyword evidence="1" id="KW-1133">Transmembrane helix</keyword>
<dbReference type="Proteomes" id="UP000281118">
    <property type="component" value="Unassembled WGS sequence"/>
</dbReference>
<dbReference type="RefSeq" id="WP_126023553.1">
    <property type="nucleotide sequence ID" value="NZ_RXFT01000009.1"/>
</dbReference>
<dbReference type="InterPro" id="IPR007047">
    <property type="entry name" value="Flp_Fap"/>
</dbReference>
<dbReference type="EMBL" id="RXFT01000009">
    <property type="protein sequence ID" value="RUR69436.1"/>
    <property type="molecule type" value="Genomic_DNA"/>
</dbReference>
<organism evidence="2 3">
    <name type="scientific">Variovorax guangxiensis</name>
    <dbReference type="NCBI Taxonomy" id="1775474"/>
    <lineage>
        <taxon>Bacteria</taxon>
        <taxon>Pseudomonadati</taxon>
        <taxon>Pseudomonadota</taxon>
        <taxon>Betaproteobacteria</taxon>
        <taxon>Burkholderiales</taxon>
        <taxon>Comamonadaceae</taxon>
        <taxon>Variovorax</taxon>
    </lineage>
</organism>
<evidence type="ECO:0000256" key="1">
    <source>
        <dbReference type="SAM" id="Phobius"/>
    </source>
</evidence>
<keyword evidence="1" id="KW-0812">Transmembrane</keyword>
<gene>
    <name evidence="2" type="ORF">EJP67_20475</name>
</gene>
<accession>A0A433MN72</accession>